<comment type="caution">
    <text evidence="2">The sequence shown here is derived from an EMBL/GenBank/DDBJ whole genome shotgun (WGS) entry which is preliminary data.</text>
</comment>
<keyword evidence="1" id="KW-0472">Membrane</keyword>
<name>A0A328VI83_9CHLR</name>
<evidence type="ECO:0000313" key="2">
    <source>
        <dbReference type="EMBL" id="RAQ97668.1"/>
    </source>
</evidence>
<protein>
    <submittedName>
        <fullName evidence="2">Uncharacterized protein</fullName>
    </submittedName>
</protein>
<organism evidence="2 3">
    <name type="scientific">Thermogemmatispora tikiterensis</name>
    <dbReference type="NCBI Taxonomy" id="1825093"/>
    <lineage>
        <taxon>Bacteria</taxon>
        <taxon>Bacillati</taxon>
        <taxon>Chloroflexota</taxon>
        <taxon>Ktedonobacteria</taxon>
        <taxon>Thermogemmatisporales</taxon>
        <taxon>Thermogemmatisporaceae</taxon>
        <taxon>Thermogemmatispora</taxon>
    </lineage>
</organism>
<proteinExistence type="predicted"/>
<sequence>MSDRRRLLPVVLGLGLALLVLAVFLYVGSGLLEVTLLQARQEPFIRPAAWIGLVVGLVLALLAYLWQRSRSPS</sequence>
<feature type="transmembrane region" description="Helical" evidence="1">
    <location>
        <begin position="7"/>
        <end position="27"/>
    </location>
</feature>
<dbReference type="AlphaFoldDB" id="A0A328VI83"/>
<evidence type="ECO:0000313" key="3">
    <source>
        <dbReference type="Proteomes" id="UP000248706"/>
    </source>
</evidence>
<dbReference type="Proteomes" id="UP000248706">
    <property type="component" value="Unassembled WGS sequence"/>
</dbReference>
<reference evidence="2 3" key="1">
    <citation type="submission" date="2016-08" db="EMBL/GenBank/DDBJ databases">
        <title>Analysis of Carbohydrate Active Enzymes in Thermogemmatispora T81 Reveals Carbohydrate Degradation Ability.</title>
        <authorList>
            <person name="Tomazini A."/>
            <person name="Lal S."/>
            <person name="Stott M."/>
            <person name="Henrissat B."/>
            <person name="Polikarpov I."/>
            <person name="Sparling R."/>
            <person name="Levin D.B."/>
        </authorList>
    </citation>
    <scope>NUCLEOTIDE SEQUENCE [LARGE SCALE GENOMIC DNA]</scope>
    <source>
        <strain evidence="2 3">T81</strain>
    </source>
</reference>
<keyword evidence="1" id="KW-1133">Transmembrane helix</keyword>
<dbReference type="EMBL" id="MCIF01000002">
    <property type="protein sequence ID" value="RAQ97668.1"/>
    <property type="molecule type" value="Genomic_DNA"/>
</dbReference>
<feature type="transmembrane region" description="Helical" evidence="1">
    <location>
        <begin position="47"/>
        <end position="66"/>
    </location>
</feature>
<keyword evidence="3" id="KW-1185">Reference proteome</keyword>
<accession>A0A328VI83</accession>
<gene>
    <name evidence="2" type="ORF">A4R35_19170</name>
</gene>
<keyword evidence="1" id="KW-0812">Transmembrane</keyword>
<dbReference type="RefSeq" id="WP_112432235.1">
    <property type="nucleotide sequence ID" value="NZ_MCIF01000002.1"/>
</dbReference>
<evidence type="ECO:0000256" key="1">
    <source>
        <dbReference type="SAM" id="Phobius"/>
    </source>
</evidence>